<name>A0ACC2DMY8_DIPCM</name>
<evidence type="ECO:0000313" key="1">
    <source>
        <dbReference type="EMBL" id="KAJ7555533.1"/>
    </source>
</evidence>
<evidence type="ECO:0000313" key="2">
    <source>
        <dbReference type="Proteomes" id="UP001162992"/>
    </source>
</evidence>
<reference evidence="2" key="1">
    <citation type="journal article" date="2024" name="Proc. Natl. Acad. Sci. U.S.A.">
        <title>Extraordinary preservation of gene collinearity over three hundred million years revealed in homosporous lycophytes.</title>
        <authorList>
            <person name="Li C."/>
            <person name="Wickell D."/>
            <person name="Kuo L.Y."/>
            <person name="Chen X."/>
            <person name="Nie B."/>
            <person name="Liao X."/>
            <person name="Peng D."/>
            <person name="Ji J."/>
            <person name="Jenkins J."/>
            <person name="Williams M."/>
            <person name="Shu S."/>
            <person name="Plott C."/>
            <person name="Barry K."/>
            <person name="Rajasekar S."/>
            <person name="Grimwood J."/>
            <person name="Han X."/>
            <person name="Sun S."/>
            <person name="Hou Z."/>
            <person name="He W."/>
            <person name="Dai G."/>
            <person name="Sun C."/>
            <person name="Schmutz J."/>
            <person name="Leebens-Mack J.H."/>
            <person name="Li F.W."/>
            <person name="Wang L."/>
        </authorList>
    </citation>
    <scope>NUCLEOTIDE SEQUENCE [LARGE SCALE GENOMIC DNA]</scope>
    <source>
        <strain evidence="2">cv. PW_Plant_1</strain>
    </source>
</reference>
<gene>
    <name evidence="1" type="ORF">O6H91_05G043400</name>
</gene>
<proteinExistence type="predicted"/>
<organism evidence="1 2">
    <name type="scientific">Diphasiastrum complanatum</name>
    <name type="common">Issler's clubmoss</name>
    <name type="synonym">Lycopodium complanatum</name>
    <dbReference type="NCBI Taxonomy" id="34168"/>
    <lineage>
        <taxon>Eukaryota</taxon>
        <taxon>Viridiplantae</taxon>
        <taxon>Streptophyta</taxon>
        <taxon>Embryophyta</taxon>
        <taxon>Tracheophyta</taxon>
        <taxon>Lycopodiopsida</taxon>
        <taxon>Lycopodiales</taxon>
        <taxon>Lycopodiaceae</taxon>
        <taxon>Lycopodioideae</taxon>
        <taxon>Diphasiastrum</taxon>
    </lineage>
</organism>
<sequence>MAACSMKGLTQPHYTSTLRKAEYLLFSAILLALVAATGATHAGITRHFDFNITYHNETRLCHMKKIVSVNGMFPGPTIHVNEGDRVVVKVTNFVLYNMSIHWHGIRQLRSAWADGPAYVTQCPIQTGQSYTYNFTVLSQSGTLWWHAHILWMRATVYGAFIIHPKRGVPYPFIQPDEEVPIIIGEWWKSNVEHVLLEYISSGGSPNVSDAYTINGQPGTLYNCSASDAFVANAFPGKTYLLRIINAGLNTEMFFALANHTLTVVEIDASYTKPLAASAILISPGQTTNVLVTANQPVGQYYMAAGPYVSGQGVPFDQSITTAIFSYTGSSNSSSPTVPTLPKFNDTKFATNFSQNLRSLSTAQNPVNVPSQIDHQLFFTVGLSIKSCHHNKTCKGPNGGRRSASVNNVSFVLPKTALLQAHFFNLSGIYTADFPSNPPIKFNYTGKAPKNLQPSVGTRLKSIPFGSNVQLILQDTNLVGAESHPIHLHGFNLYWVGQGLGNYHPANSSTFNLVDPPIRNTVIVPPGGWAATRFTADNPGVWFLHCHLEVHNTWGLEMAFIVENGKGPLQTLPPPPADLPKC</sequence>
<comment type="caution">
    <text evidence="1">The sequence shown here is derived from an EMBL/GenBank/DDBJ whole genome shotgun (WGS) entry which is preliminary data.</text>
</comment>
<protein>
    <submittedName>
        <fullName evidence="1">Uncharacterized protein</fullName>
    </submittedName>
</protein>
<accession>A0ACC2DMY8</accession>
<dbReference type="Proteomes" id="UP001162992">
    <property type="component" value="Chromosome 5"/>
</dbReference>
<dbReference type="EMBL" id="CM055096">
    <property type="protein sequence ID" value="KAJ7555533.1"/>
    <property type="molecule type" value="Genomic_DNA"/>
</dbReference>
<keyword evidence="2" id="KW-1185">Reference proteome</keyword>